<comment type="caution">
    <text evidence="10">The sequence shown here is derived from an EMBL/GenBank/DDBJ whole genome shotgun (WGS) entry which is preliminary data.</text>
</comment>
<name>A0AAN9EUK5_CLITE</name>
<keyword evidence="9" id="KW-0732">Signal</keyword>
<dbReference type="SUPFAM" id="SSF48264">
    <property type="entry name" value="Cytochrome P450"/>
    <property type="match status" value="1"/>
</dbReference>
<sequence>MELLGYILLLVCTFTIFKALFSKQSKASSSSPHKKLPPGPSPLPIIGNLLALGKKPHQSLARLAQIHGPIMSLKIGQVTTIVVSSAEMTKEVLLTHDQSLSNRAVPQVVQALNHHQHSIAFLPISPLWRNLRKLINSHLLSNTTLDSSQTLRRTKLQQLIDDVNQSSLVGEVVDIGRLVFKTSLNLLSNTIFSEDLAHSACSAGDFKEFVLKIMEESGKPNLADLFPVLGMFDLQGIKSRNAFYSGKILDIFRRLIRQRLKVRESQGFDSNNDMLKTLLNIAQTNDQEMNETQIEHLSLTLFVAGTDTMTSTLEWAMAELIKNENVMAKAKQELEQIIGKGKPVEESDIGRLPYLQAVIKETFRLHPAVPFLLPRKAVADVEVEGYRIPKDAQVWVNVWAIGRSSSIWKNPNLFSPERFLNSEFDVKGHHYELVPFGAGRRICVGLSLSMKMINTMLGSLINCFNWRLQDGVKVEDMNMEDSFGITLAKAQPVRVIPEKVSNYCA</sequence>
<evidence type="ECO:0000313" key="10">
    <source>
        <dbReference type="EMBL" id="KAK7263999.1"/>
    </source>
</evidence>
<dbReference type="GO" id="GO:0020037">
    <property type="term" value="F:heme binding"/>
    <property type="evidence" value="ECO:0007669"/>
    <property type="project" value="InterPro"/>
</dbReference>
<dbReference type="InterPro" id="IPR036396">
    <property type="entry name" value="Cyt_P450_sf"/>
</dbReference>
<dbReference type="GO" id="GO:0005506">
    <property type="term" value="F:iron ion binding"/>
    <property type="evidence" value="ECO:0007669"/>
    <property type="project" value="InterPro"/>
</dbReference>
<dbReference type="FunFam" id="1.10.630.10:FF:000007">
    <property type="entry name" value="Cytochrome P450 76C4"/>
    <property type="match status" value="1"/>
</dbReference>
<protein>
    <recommendedName>
        <fullName evidence="12">Cytochrome P450</fullName>
    </recommendedName>
</protein>
<evidence type="ECO:0000256" key="4">
    <source>
        <dbReference type="ARBA" id="ARBA00023002"/>
    </source>
</evidence>
<evidence type="ECO:0000256" key="7">
    <source>
        <dbReference type="PIRSR" id="PIRSR602401-1"/>
    </source>
</evidence>
<accession>A0AAN9EUK5</accession>
<evidence type="ECO:0000256" key="3">
    <source>
        <dbReference type="ARBA" id="ARBA00022723"/>
    </source>
</evidence>
<keyword evidence="6 8" id="KW-0503">Monooxygenase</keyword>
<organism evidence="10 11">
    <name type="scientific">Clitoria ternatea</name>
    <name type="common">Butterfly pea</name>
    <dbReference type="NCBI Taxonomy" id="43366"/>
    <lineage>
        <taxon>Eukaryota</taxon>
        <taxon>Viridiplantae</taxon>
        <taxon>Streptophyta</taxon>
        <taxon>Embryophyta</taxon>
        <taxon>Tracheophyta</taxon>
        <taxon>Spermatophyta</taxon>
        <taxon>Magnoliopsida</taxon>
        <taxon>eudicotyledons</taxon>
        <taxon>Gunneridae</taxon>
        <taxon>Pentapetalae</taxon>
        <taxon>rosids</taxon>
        <taxon>fabids</taxon>
        <taxon>Fabales</taxon>
        <taxon>Fabaceae</taxon>
        <taxon>Papilionoideae</taxon>
        <taxon>50 kb inversion clade</taxon>
        <taxon>NPAAA clade</taxon>
        <taxon>indigoferoid/millettioid clade</taxon>
        <taxon>Phaseoleae</taxon>
        <taxon>Clitoria</taxon>
    </lineage>
</organism>
<evidence type="ECO:0000256" key="6">
    <source>
        <dbReference type="ARBA" id="ARBA00023033"/>
    </source>
</evidence>
<gene>
    <name evidence="10" type="ORF">RJT34_31600</name>
</gene>
<dbReference type="InterPro" id="IPR001128">
    <property type="entry name" value="Cyt_P450"/>
</dbReference>
<dbReference type="PROSITE" id="PS00086">
    <property type="entry name" value="CYTOCHROME_P450"/>
    <property type="match status" value="1"/>
</dbReference>
<dbReference type="InterPro" id="IPR002401">
    <property type="entry name" value="Cyt_P450_E_grp-I"/>
</dbReference>
<dbReference type="Gene3D" id="1.10.630.10">
    <property type="entry name" value="Cytochrome P450"/>
    <property type="match status" value="1"/>
</dbReference>
<comment type="cofactor">
    <cofactor evidence="7">
        <name>heme</name>
        <dbReference type="ChEBI" id="CHEBI:30413"/>
    </cofactor>
</comment>
<keyword evidence="4 8" id="KW-0560">Oxidoreductase</keyword>
<feature type="chain" id="PRO_5042870047" description="Cytochrome P450" evidence="9">
    <location>
        <begin position="20"/>
        <end position="505"/>
    </location>
</feature>
<dbReference type="EMBL" id="JAYKXN010000008">
    <property type="protein sequence ID" value="KAK7263999.1"/>
    <property type="molecule type" value="Genomic_DNA"/>
</dbReference>
<keyword evidence="5 7" id="KW-0408">Iron</keyword>
<evidence type="ECO:0000256" key="5">
    <source>
        <dbReference type="ARBA" id="ARBA00023004"/>
    </source>
</evidence>
<reference evidence="10 11" key="1">
    <citation type="submission" date="2024-01" db="EMBL/GenBank/DDBJ databases">
        <title>The genomes of 5 underutilized Papilionoideae crops provide insights into root nodulation and disease resistance.</title>
        <authorList>
            <person name="Yuan L."/>
        </authorList>
    </citation>
    <scope>NUCLEOTIDE SEQUENCE [LARGE SCALE GENOMIC DNA]</scope>
    <source>
        <strain evidence="10">LY-2023</strain>
        <tissue evidence="10">Leaf</tissue>
    </source>
</reference>
<dbReference type="GO" id="GO:0016705">
    <property type="term" value="F:oxidoreductase activity, acting on paired donors, with incorporation or reduction of molecular oxygen"/>
    <property type="evidence" value="ECO:0007669"/>
    <property type="project" value="InterPro"/>
</dbReference>
<keyword evidence="3 7" id="KW-0479">Metal-binding</keyword>
<dbReference type="CDD" id="cd11073">
    <property type="entry name" value="CYP76-like"/>
    <property type="match status" value="1"/>
</dbReference>
<evidence type="ECO:0008006" key="12">
    <source>
        <dbReference type="Google" id="ProtNLM"/>
    </source>
</evidence>
<dbReference type="GO" id="GO:0004497">
    <property type="term" value="F:monooxygenase activity"/>
    <property type="evidence" value="ECO:0007669"/>
    <property type="project" value="UniProtKB-KW"/>
</dbReference>
<dbReference type="PANTHER" id="PTHR47950:SF4">
    <property type="entry name" value="GERANIOL 8-HYDROXYLASE-LIKE"/>
    <property type="match status" value="1"/>
</dbReference>
<dbReference type="InterPro" id="IPR017972">
    <property type="entry name" value="Cyt_P450_CS"/>
</dbReference>
<dbReference type="PANTHER" id="PTHR47950">
    <property type="entry name" value="CYTOCHROME P450, FAMILY 76, SUBFAMILY C, POLYPEPTIDE 5-RELATED"/>
    <property type="match status" value="1"/>
</dbReference>
<dbReference type="AlphaFoldDB" id="A0AAN9EUK5"/>
<evidence type="ECO:0000256" key="1">
    <source>
        <dbReference type="ARBA" id="ARBA00010617"/>
    </source>
</evidence>
<proteinExistence type="inferred from homology"/>
<evidence type="ECO:0000256" key="2">
    <source>
        <dbReference type="ARBA" id="ARBA00022617"/>
    </source>
</evidence>
<dbReference type="PRINTS" id="PR00385">
    <property type="entry name" value="P450"/>
</dbReference>
<dbReference type="PRINTS" id="PR00463">
    <property type="entry name" value="EP450I"/>
</dbReference>
<feature type="signal peptide" evidence="9">
    <location>
        <begin position="1"/>
        <end position="19"/>
    </location>
</feature>
<dbReference type="Pfam" id="PF00067">
    <property type="entry name" value="p450"/>
    <property type="match status" value="1"/>
</dbReference>
<evidence type="ECO:0000313" key="11">
    <source>
        <dbReference type="Proteomes" id="UP001359559"/>
    </source>
</evidence>
<dbReference type="Proteomes" id="UP001359559">
    <property type="component" value="Unassembled WGS sequence"/>
</dbReference>
<evidence type="ECO:0000256" key="9">
    <source>
        <dbReference type="SAM" id="SignalP"/>
    </source>
</evidence>
<evidence type="ECO:0000256" key="8">
    <source>
        <dbReference type="RuleBase" id="RU000461"/>
    </source>
</evidence>
<comment type="similarity">
    <text evidence="1 8">Belongs to the cytochrome P450 family.</text>
</comment>
<keyword evidence="2 7" id="KW-0349">Heme</keyword>
<keyword evidence="11" id="KW-1185">Reference proteome</keyword>
<feature type="binding site" description="axial binding residue" evidence="7">
    <location>
        <position position="443"/>
    </location>
    <ligand>
        <name>heme</name>
        <dbReference type="ChEBI" id="CHEBI:30413"/>
    </ligand>
    <ligandPart>
        <name>Fe</name>
        <dbReference type="ChEBI" id="CHEBI:18248"/>
    </ligandPart>
</feature>